<evidence type="ECO:0000313" key="2">
    <source>
        <dbReference type="EMBL" id="KAJ8380474.1"/>
    </source>
</evidence>
<sequence>MDAVRNWDAVLGWDADQLEAVMGLPPGQTGEELVRRDRGIDVVVIPGVADEQLQIQQYADDTIVCVFNGFHAAGSCDTTPNLQDTRFHPCSCDYPPNPWETQGVQYEGGAVLGPIVVQEAATDVVPESHGTLKADPRAAGASEAQLMAGVVAVVGLVCMIVLGTVLVWRRYKPIAL</sequence>
<dbReference type="OrthoDB" id="10621972at2759"/>
<gene>
    <name evidence="2" type="ORF">SKAU_G00012520</name>
</gene>
<keyword evidence="1" id="KW-1133">Transmembrane helix</keyword>
<dbReference type="AlphaFoldDB" id="A0A9Q1JDN4"/>
<organism evidence="2 3">
    <name type="scientific">Synaphobranchus kaupii</name>
    <name type="common">Kaup's arrowtooth eel</name>
    <dbReference type="NCBI Taxonomy" id="118154"/>
    <lineage>
        <taxon>Eukaryota</taxon>
        <taxon>Metazoa</taxon>
        <taxon>Chordata</taxon>
        <taxon>Craniata</taxon>
        <taxon>Vertebrata</taxon>
        <taxon>Euteleostomi</taxon>
        <taxon>Actinopterygii</taxon>
        <taxon>Neopterygii</taxon>
        <taxon>Teleostei</taxon>
        <taxon>Anguilliformes</taxon>
        <taxon>Synaphobranchidae</taxon>
        <taxon>Synaphobranchus</taxon>
    </lineage>
</organism>
<keyword evidence="1" id="KW-0472">Membrane</keyword>
<protein>
    <submittedName>
        <fullName evidence="2">Uncharacterized protein</fullName>
    </submittedName>
</protein>
<proteinExistence type="predicted"/>
<reference evidence="2" key="1">
    <citation type="journal article" date="2023" name="Science">
        <title>Genome structures resolve the early diversification of teleost fishes.</title>
        <authorList>
            <person name="Parey E."/>
            <person name="Louis A."/>
            <person name="Montfort J."/>
            <person name="Bouchez O."/>
            <person name="Roques C."/>
            <person name="Iampietro C."/>
            <person name="Lluch J."/>
            <person name="Castinel A."/>
            <person name="Donnadieu C."/>
            <person name="Desvignes T."/>
            <person name="Floi Bucao C."/>
            <person name="Jouanno E."/>
            <person name="Wen M."/>
            <person name="Mejri S."/>
            <person name="Dirks R."/>
            <person name="Jansen H."/>
            <person name="Henkel C."/>
            <person name="Chen W.J."/>
            <person name="Zahm M."/>
            <person name="Cabau C."/>
            <person name="Klopp C."/>
            <person name="Thompson A.W."/>
            <person name="Robinson-Rechavi M."/>
            <person name="Braasch I."/>
            <person name="Lecointre G."/>
            <person name="Bobe J."/>
            <person name="Postlethwait J.H."/>
            <person name="Berthelot C."/>
            <person name="Roest Crollius H."/>
            <person name="Guiguen Y."/>
        </authorList>
    </citation>
    <scope>NUCLEOTIDE SEQUENCE</scope>
    <source>
        <strain evidence="2">WJC10195</strain>
    </source>
</reference>
<name>A0A9Q1JDN4_SYNKA</name>
<keyword evidence="1" id="KW-0812">Transmembrane</keyword>
<dbReference type="EMBL" id="JAINUF010000001">
    <property type="protein sequence ID" value="KAJ8380474.1"/>
    <property type="molecule type" value="Genomic_DNA"/>
</dbReference>
<dbReference type="Proteomes" id="UP001152622">
    <property type="component" value="Chromosome 1"/>
</dbReference>
<feature type="transmembrane region" description="Helical" evidence="1">
    <location>
        <begin position="146"/>
        <end position="168"/>
    </location>
</feature>
<keyword evidence="3" id="KW-1185">Reference proteome</keyword>
<accession>A0A9Q1JDN4</accession>
<evidence type="ECO:0000313" key="3">
    <source>
        <dbReference type="Proteomes" id="UP001152622"/>
    </source>
</evidence>
<evidence type="ECO:0000256" key="1">
    <source>
        <dbReference type="SAM" id="Phobius"/>
    </source>
</evidence>
<comment type="caution">
    <text evidence="2">The sequence shown here is derived from an EMBL/GenBank/DDBJ whole genome shotgun (WGS) entry which is preliminary data.</text>
</comment>